<dbReference type="PROSITE" id="PS50181">
    <property type="entry name" value="FBOX"/>
    <property type="match status" value="1"/>
</dbReference>
<dbReference type="Pfam" id="PF12937">
    <property type="entry name" value="F-box-like"/>
    <property type="match status" value="1"/>
</dbReference>
<feature type="domain" description="F-box" evidence="1">
    <location>
        <begin position="50"/>
        <end position="103"/>
    </location>
</feature>
<accession>A0A9P4QHP0</accession>
<dbReference type="InterPro" id="IPR001810">
    <property type="entry name" value="F-box_dom"/>
</dbReference>
<dbReference type="Proteomes" id="UP000799441">
    <property type="component" value="Unassembled WGS sequence"/>
</dbReference>
<dbReference type="SMART" id="SM00256">
    <property type="entry name" value="FBOX"/>
    <property type="match status" value="1"/>
</dbReference>
<dbReference type="CDD" id="cd09917">
    <property type="entry name" value="F-box_SF"/>
    <property type="match status" value="1"/>
</dbReference>
<proteinExistence type="predicted"/>
<dbReference type="SUPFAM" id="SSF81383">
    <property type="entry name" value="F-box domain"/>
    <property type="match status" value="1"/>
</dbReference>
<reference evidence="2" key="1">
    <citation type="journal article" date="2020" name="Stud. Mycol.">
        <title>101 Dothideomycetes genomes: a test case for predicting lifestyles and emergence of pathogens.</title>
        <authorList>
            <person name="Haridas S."/>
            <person name="Albert R."/>
            <person name="Binder M."/>
            <person name="Bloem J."/>
            <person name="Labutti K."/>
            <person name="Salamov A."/>
            <person name="Andreopoulos B."/>
            <person name="Baker S."/>
            <person name="Barry K."/>
            <person name="Bills G."/>
            <person name="Bluhm B."/>
            <person name="Cannon C."/>
            <person name="Castanera R."/>
            <person name="Culley D."/>
            <person name="Daum C."/>
            <person name="Ezra D."/>
            <person name="Gonzalez J."/>
            <person name="Henrissat B."/>
            <person name="Kuo A."/>
            <person name="Liang C."/>
            <person name="Lipzen A."/>
            <person name="Lutzoni F."/>
            <person name="Magnuson J."/>
            <person name="Mondo S."/>
            <person name="Nolan M."/>
            <person name="Ohm R."/>
            <person name="Pangilinan J."/>
            <person name="Park H.-J."/>
            <person name="Ramirez L."/>
            <person name="Alfaro M."/>
            <person name="Sun H."/>
            <person name="Tritt A."/>
            <person name="Yoshinaga Y."/>
            <person name="Zwiers L.-H."/>
            <person name="Turgeon B."/>
            <person name="Goodwin S."/>
            <person name="Spatafora J."/>
            <person name="Crous P."/>
            <person name="Grigoriev I."/>
        </authorList>
    </citation>
    <scope>NUCLEOTIDE SEQUENCE</scope>
    <source>
        <strain evidence="2">CBS 116435</strain>
    </source>
</reference>
<dbReference type="Gene3D" id="1.20.1280.50">
    <property type="match status" value="1"/>
</dbReference>
<dbReference type="EMBL" id="MU003769">
    <property type="protein sequence ID" value="KAF2725074.1"/>
    <property type="molecule type" value="Genomic_DNA"/>
</dbReference>
<gene>
    <name evidence="2" type="ORF">K431DRAFT_309734</name>
</gene>
<organism evidence="2 3">
    <name type="scientific">Polychaeton citri CBS 116435</name>
    <dbReference type="NCBI Taxonomy" id="1314669"/>
    <lineage>
        <taxon>Eukaryota</taxon>
        <taxon>Fungi</taxon>
        <taxon>Dikarya</taxon>
        <taxon>Ascomycota</taxon>
        <taxon>Pezizomycotina</taxon>
        <taxon>Dothideomycetes</taxon>
        <taxon>Dothideomycetidae</taxon>
        <taxon>Capnodiales</taxon>
        <taxon>Capnodiaceae</taxon>
        <taxon>Polychaeton</taxon>
    </lineage>
</organism>
<evidence type="ECO:0000259" key="1">
    <source>
        <dbReference type="PROSITE" id="PS50181"/>
    </source>
</evidence>
<name>A0A9P4QHP0_9PEZI</name>
<keyword evidence="3" id="KW-1185">Reference proteome</keyword>
<sequence length="588" mass="66801">MDEALQRAEILKLFDRVASREHRLAIVRLLSDRLAYPERLELRDHVNGKIDLLSSLPLELTAHVFGYLSLFEAWRLRLVCRRWNQVLSSTCVQSAALARWQTHGPEALPLPLATWSTPARIRHIQAIRLGRPFYTTTWEHIVSTPVFKLRHEKIALCGAHTAYIRNNVRSEAKEVVLRDLAGASMNILRGDAKEQILHLHLTDTHISFIGFVGTLYIISLTDLQARCSHRLPRAGIDTMSAHGPRVALGWMETDHEQTDEESYRSFTIAVFDTAGCLASTTLPPLPHVASKLKCDSLRSYQLRALHLEACTLDVFGLNQDHVVHHRLYLDEHGTITGQAARRYLLTSLDAFMSASQLRLHKLLPIGQQGVFLAGYSFHNNWGADVTGGLLFFDSGRDELFVKTFAVPENFALSRGDPTFAIWKDTVFAHHPFKEIVTYRLHDRSSRSVRLPHDGNSPSCQQVMTLVESDLEMVSSTQTPYSYNLTSDTCSFLVNDTFLVHTSYRRANGSIMVRSFDERVRPPGANITGCWDQRAEKSYLETHSFARPLKLPYTEGMEEIIHSAEDRRRRQREDIATDAFGRRASYMID</sequence>
<evidence type="ECO:0000313" key="3">
    <source>
        <dbReference type="Proteomes" id="UP000799441"/>
    </source>
</evidence>
<protein>
    <recommendedName>
        <fullName evidence="1">F-box domain-containing protein</fullName>
    </recommendedName>
</protein>
<evidence type="ECO:0000313" key="2">
    <source>
        <dbReference type="EMBL" id="KAF2725074.1"/>
    </source>
</evidence>
<dbReference type="OrthoDB" id="3945293at2759"/>
<comment type="caution">
    <text evidence="2">The sequence shown here is derived from an EMBL/GenBank/DDBJ whole genome shotgun (WGS) entry which is preliminary data.</text>
</comment>
<dbReference type="AlphaFoldDB" id="A0A9P4QHP0"/>
<dbReference type="InterPro" id="IPR036047">
    <property type="entry name" value="F-box-like_dom_sf"/>
</dbReference>